<protein>
    <submittedName>
        <fullName evidence="3">Nitrogen regulation protein NR</fullName>
    </submittedName>
</protein>
<feature type="compositionally biased region" description="Pro residues" evidence="1">
    <location>
        <begin position="57"/>
        <end position="73"/>
    </location>
</feature>
<proteinExistence type="predicted"/>
<organism evidence="3 4">
    <name type="scientific">Vibrio furnissii</name>
    <dbReference type="NCBI Taxonomy" id="29494"/>
    <lineage>
        <taxon>Bacteria</taxon>
        <taxon>Pseudomonadati</taxon>
        <taxon>Pseudomonadota</taxon>
        <taxon>Gammaproteobacteria</taxon>
        <taxon>Vibrionales</taxon>
        <taxon>Vibrionaceae</taxon>
        <taxon>Vibrio</taxon>
    </lineage>
</organism>
<comment type="caution">
    <text evidence="3">The sequence shown here is derived from an EMBL/GenBank/DDBJ whole genome shotgun (WGS) entry which is preliminary data.</text>
</comment>
<dbReference type="AlphaFoldDB" id="A0A0Q2R364"/>
<feature type="domain" description="DUF4124" evidence="2">
    <location>
        <begin position="11"/>
        <end position="66"/>
    </location>
</feature>
<gene>
    <name evidence="3" type="ORF">AMR76_08790</name>
</gene>
<feature type="region of interest" description="Disordered" evidence="1">
    <location>
        <begin position="51"/>
        <end position="77"/>
    </location>
</feature>
<accession>A0A0Q2R364</accession>
<evidence type="ECO:0000259" key="2">
    <source>
        <dbReference type="Pfam" id="PF13511"/>
    </source>
</evidence>
<evidence type="ECO:0000313" key="3">
    <source>
        <dbReference type="EMBL" id="KQH86637.1"/>
    </source>
</evidence>
<evidence type="ECO:0000313" key="4">
    <source>
        <dbReference type="Proteomes" id="UP000051221"/>
    </source>
</evidence>
<sequence length="176" mass="19377">MIRIVFLGLLLLLTLPLKLSAQSVYTWEDEQGVVHFSDAPADDQAQAIHLPDVDATPPAPSYTPAQPIDPPAPKSTTEPHIALQVTLSAPHHDQTIRDNRGRMTLEVELNRPLSVDEHLQLLMDGKPYGAPSTKTVWHLNNIERGSHTFSIQAFGFGKVIASSKFVTVHLHRASVN</sequence>
<name>A0A0Q2R364_VIBFU</name>
<dbReference type="Pfam" id="PF13511">
    <property type="entry name" value="DUF4124"/>
    <property type="match status" value="1"/>
</dbReference>
<dbReference type="Proteomes" id="UP000051221">
    <property type="component" value="Unassembled WGS sequence"/>
</dbReference>
<dbReference type="InterPro" id="IPR025392">
    <property type="entry name" value="DUF4124"/>
</dbReference>
<keyword evidence="4" id="KW-1185">Reference proteome</keyword>
<dbReference type="EMBL" id="LKHS01000006">
    <property type="protein sequence ID" value="KQH86637.1"/>
    <property type="molecule type" value="Genomic_DNA"/>
</dbReference>
<evidence type="ECO:0000256" key="1">
    <source>
        <dbReference type="SAM" id="MobiDB-lite"/>
    </source>
</evidence>
<reference evidence="3 4" key="1">
    <citation type="submission" date="2015-08" db="EMBL/GenBank/DDBJ databases">
        <title>Antibacterial properties of a collection of Vibrionaceae strains.</title>
        <authorList>
            <person name="Giubergia S."/>
        </authorList>
    </citation>
    <scope>NUCLEOTIDE SEQUENCE [LARGE SCALE GENOMIC DNA]</scope>
    <source>
        <strain evidence="3 4">S0821</strain>
    </source>
</reference>
<dbReference type="InParanoid" id="A0A0Q2R364"/>
<dbReference type="RefSeq" id="WP_055465871.1">
    <property type="nucleotide sequence ID" value="NZ_LKHS01000006.1"/>
</dbReference>